<dbReference type="FunFam" id="3.40.50.300:FF:000522">
    <property type="entry name" value="Gluconokinase"/>
    <property type="match status" value="1"/>
</dbReference>
<evidence type="ECO:0000313" key="13">
    <source>
        <dbReference type="Proteomes" id="UP000283128"/>
    </source>
</evidence>
<dbReference type="EC" id="2.7.1.12" evidence="3 10"/>
<comment type="catalytic activity">
    <reaction evidence="9 10">
        <text>D-gluconate + ATP = 6-phospho-D-gluconate + ADP + H(+)</text>
        <dbReference type="Rhea" id="RHEA:19433"/>
        <dbReference type="ChEBI" id="CHEBI:15378"/>
        <dbReference type="ChEBI" id="CHEBI:18391"/>
        <dbReference type="ChEBI" id="CHEBI:30616"/>
        <dbReference type="ChEBI" id="CHEBI:58759"/>
        <dbReference type="ChEBI" id="CHEBI:456216"/>
        <dbReference type="EC" id="2.7.1.12"/>
    </reaction>
</comment>
<dbReference type="GO" id="GO:0019521">
    <property type="term" value="P:D-gluconate metabolic process"/>
    <property type="evidence" value="ECO:0007669"/>
    <property type="project" value="UniProtKB-KW"/>
</dbReference>
<dbReference type="AlphaFoldDB" id="A0A3S3UGY4"/>
<evidence type="ECO:0000256" key="9">
    <source>
        <dbReference type="ARBA" id="ARBA00048090"/>
    </source>
</evidence>
<evidence type="ECO:0000313" key="12">
    <source>
        <dbReference type="EMBL" id="RVU25208.1"/>
    </source>
</evidence>
<comment type="similarity">
    <text evidence="2 10">Belongs to the gluconokinase GntK/GntV family.</text>
</comment>
<dbReference type="InterPro" id="IPR027417">
    <property type="entry name" value="P-loop_NTPase"/>
</dbReference>
<protein>
    <recommendedName>
        <fullName evidence="3 10">Gluconokinase</fullName>
        <ecNumber evidence="3 10">2.7.1.12</ecNumber>
    </recommendedName>
</protein>
<evidence type="ECO:0000256" key="6">
    <source>
        <dbReference type="ARBA" id="ARBA00022777"/>
    </source>
</evidence>
<evidence type="ECO:0000256" key="3">
    <source>
        <dbReference type="ARBA" id="ARBA00012054"/>
    </source>
</evidence>
<dbReference type="PANTHER" id="PTHR43442">
    <property type="entry name" value="GLUCONOKINASE-RELATED"/>
    <property type="match status" value="1"/>
</dbReference>
<dbReference type="InterPro" id="IPR006001">
    <property type="entry name" value="Therm_gnt_kin"/>
</dbReference>
<dbReference type="Gene3D" id="3.40.50.300">
    <property type="entry name" value="P-loop containing nucleotide triphosphate hydrolases"/>
    <property type="match status" value="1"/>
</dbReference>
<accession>A0A3S3UGY4</accession>
<organism evidence="12 13">
    <name type="scientific">Streptomyces antnestii</name>
    <dbReference type="NCBI Taxonomy" id="2494256"/>
    <lineage>
        <taxon>Bacteria</taxon>
        <taxon>Bacillati</taxon>
        <taxon>Actinomycetota</taxon>
        <taxon>Actinomycetes</taxon>
        <taxon>Kitasatosporales</taxon>
        <taxon>Streptomycetaceae</taxon>
        <taxon>Streptomyces</taxon>
    </lineage>
</organism>
<reference evidence="12 13" key="1">
    <citation type="submission" date="2019-01" db="EMBL/GenBank/DDBJ databases">
        <title>Genome sequences of Streptomyces and Rhizobium isolates collected from root and soil.</title>
        <authorList>
            <person name="Chhettri S."/>
            <person name="Sevigny J.L."/>
            <person name="Sen A."/>
            <person name="Ennis N."/>
            <person name="Tisa L."/>
        </authorList>
    </citation>
    <scope>NUCLEOTIDE SEQUENCE [LARGE SCALE GENOMIC DNA]</scope>
    <source>
        <strain evidence="12 13">San01</strain>
    </source>
</reference>
<dbReference type="EMBL" id="RZYA01000005">
    <property type="protein sequence ID" value="RVU25208.1"/>
    <property type="molecule type" value="Genomic_DNA"/>
</dbReference>
<dbReference type="CDD" id="cd02021">
    <property type="entry name" value="GntK"/>
    <property type="match status" value="1"/>
</dbReference>
<dbReference type="PANTHER" id="PTHR43442:SF3">
    <property type="entry name" value="GLUCONOKINASE-RELATED"/>
    <property type="match status" value="1"/>
</dbReference>
<dbReference type="GO" id="GO:0046316">
    <property type="term" value="F:gluconokinase activity"/>
    <property type="evidence" value="ECO:0007669"/>
    <property type="project" value="UniProtKB-EC"/>
</dbReference>
<evidence type="ECO:0000256" key="1">
    <source>
        <dbReference type="ARBA" id="ARBA00004761"/>
    </source>
</evidence>
<proteinExistence type="inferred from homology"/>
<keyword evidence="13" id="KW-1185">Reference proteome</keyword>
<feature type="compositionally biased region" description="Pro residues" evidence="11">
    <location>
        <begin position="179"/>
        <end position="188"/>
    </location>
</feature>
<evidence type="ECO:0000256" key="4">
    <source>
        <dbReference type="ARBA" id="ARBA00022679"/>
    </source>
</evidence>
<dbReference type="GO" id="GO:0005737">
    <property type="term" value="C:cytoplasm"/>
    <property type="evidence" value="ECO:0007669"/>
    <property type="project" value="TreeGrafter"/>
</dbReference>
<keyword evidence="5 10" id="KW-0547">Nucleotide-binding</keyword>
<keyword evidence="7 10" id="KW-0067">ATP-binding</keyword>
<dbReference type="Proteomes" id="UP000283128">
    <property type="component" value="Unassembled WGS sequence"/>
</dbReference>
<evidence type="ECO:0000256" key="11">
    <source>
        <dbReference type="SAM" id="MobiDB-lite"/>
    </source>
</evidence>
<evidence type="ECO:0000256" key="8">
    <source>
        <dbReference type="ARBA" id="ARBA00023064"/>
    </source>
</evidence>
<keyword evidence="4 10" id="KW-0808">Transferase</keyword>
<evidence type="ECO:0000256" key="5">
    <source>
        <dbReference type="ARBA" id="ARBA00022741"/>
    </source>
</evidence>
<comment type="caution">
    <text evidence="12">The sequence shown here is derived from an EMBL/GenBank/DDBJ whole genome shotgun (WGS) entry which is preliminary data.</text>
</comment>
<evidence type="ECO:0000256" key="7">
    <source>
        <dbReference type="ARBA" id="ARBA00022840"/>
    </source>
</evidence>
<comment type="pathway">
    <text evidence="1">Carbohydrate acid metabolism.</text>
</comment>
<sequence length="188" mass="20036">MQERRTPHVVVVMGVAGTGKTTIGPLLADRLGVPYAEGDDFHPPANIAKMSAGTPLTDDDRWPWLDAIGEWAHGRAGLGGVVSSSALKRSYRDRLRSEAPGVVFVHLTGDRKLIEDRMSHRQGHFMPTALLDSQFATLQPLAADEAGVDVDVSGSPEEITERAVQALAELEGHSGSPQSPSPSAPSLK</sequence>
<evidence type="ECO:0000256" key="10">
    <source>
        <dbReference type="RuleBase" id="RU363066"/>
    </source>
</evidence>
<name>A0A3S3UGY4_9ACTN</name>
<dbReference type="OrthoDB" id="9795716at2"/>
<evidence type="ECO:0000256" key="2">
    <source>
        <dbReference type="ARBA" id="ARBA00008420"/>
    </source>
</evidence>
<dbReference type="NCBIfam" id="TIGR01313">
    <property type="entry name" value="therm_gnt_kin"/>
    <property type="match status" value="1"/>
</dbReference>
<keyword evidence="8" id="KW-0311">Gluconate utilization</keyword>
<dbReference type="GO" id="GO:0005524">
    <property type="term" value="F:ATP binding"/>
    <property type="evidence" value="ECO:0007669"/>
    <property type="project" value="UniProtKB-KW"/>
</dbReference>
<gene>
    <name evidence="12" type="ORF">EOT10_13135</name>
</gene>
<keyword evidence="6 10" id="KW-0418">Kinase</keyword>
<dbReference type="SUPFAM" id="SSF52540">
    <property type="entry name" value="P-loop containing nucleoside triphosphate hydrolases"/>
    <property type="match status" value="1"/>
</dbReference>
<dbReference type="RefSeq" id="WP_127828343.1">
    <property type="nucleotide sequence ID" value="NZ_RZYA01000005.1"/>
</dbReference>
<feature type="region of interest" description="Disordered" evidence="11">
    <location>
        <begin position="169"/>
        <end position="188"/>
    </location>
</feature>